<proteinExistence type="inferred from homology"/>
<evidence type="ECO:0008006" key="6">
    <source>
        <dbReference type="Google" id="ProtNLM"/>
    </source>
</evidence>
<keyword evidence="5" id="KW-1185">Reference proteome</keyword>
<sequence>MSRRHWRGGRQPSTTTEWMAVMNRQGRNAGSNMVFLWLGLGMLAQQAMAEDKVGAPIVLPGKQSPSASAAKPAAAEAASAPLASHKTIILPTKLAASMAAARAKPKEPEVMAPEVKQAAAPEIKAPQGPSPEVHAPGSKPHAKALTHKKPARQQKPRRPSTSSPYASQLQQIRQQVAHIMAASSRHFNGQDRGYFRSLSEPQAARATVVSCADSSVPTDIPAKGAVDGLYLVRDVGNQLQPMVGTIEYGIRQLHTPVLIFASHAACASIKAAAGEEEPSSPDMATVVHHMGLPQGIDSTNGALLNINNQVEGAILTFSGEVEAGRLAILGGYFDWRNDLKRGSGKLIITNLNGETDPARIRQLMKQGQYFKYSFMH</sequence>
<dbReference type="InterPro" id="IPR001765">
    <property type="entry name" value="Carbonic_anhydrase"/>
</dbReference>
<name>A0A454JKA0_9NEIS</name>
<dbReference type="GO" id="GO:0008270">
    <property type="term" value="F:zinc ion binding"/>
    <property type="evidence" value="ECO:0007669"/>
    <property type="project" value="InterPro"/>
</dbReference>
<feature type="region of interest" description="Disordered" evidence="3">
    <location>
        <begin position="124"/>
        <end position="169"/>
    </location>
</feature>
<accession>A0A454JKA0</accession>
<evidence type="ECO:0000256" key="2">
    <source>
        <dbReference type="PIRSR" id="PIRSR601765-1"/>
    </source>
</evidence>
<evidence type="ECO:0000256" key="3">
    <source>
        <dbReference type="SAM" id="MobiDB-lite"/>
    </source>
</evidence>
<protein>
    <recommendedName>
        <fullName evidence="6">Carbonic anhydrase</fullName>
    </recommendedName>
</protein>
<feature type="region of interest" description="Disordered" evidence="3">
    <location>
        <begin position="100"/>
        <end position="119"/>
    </location>
</feature>
<comment type="similarity">
    <text evidence="1">Belongs to the beta-class carbonic anhydrase family.</text>
</comment>
<dbReference type="Proteomes" id="UP000274139">
    <property type="component" value="Unassembled WGS sequence"/>
</dbReference>
<feature type="binding site" evidence="2">
    <location>
        <position position="211"/>
    </location>
    <ligand>
        <name>Zn(2+)</name>
        <dbReference type="ChEBI" id="CHEBI:29105"/>
    </ligand>
</feature>
<dbReference type="AlphaFoldDB" id="A0A454JKA0"/>
<organism evidence="4 5">
    <name type="scientific">Aquitalea palustris</name>
    <dbReference type="NCBI Taxonomy" id="2480983"/>
    <lineage>
        <taxon>Bacteria</taxon>
        <taxon>Pseudomonadati</taxon>
        <taxon>Pseudomonadota</taxon>
        <taxon>Betaproteobacteria</taxon>
        <taxon>Neisseriales</taxon>
        <taxon>Chromobacteriaceae</taxon>
        <taxon>Aquitalea</taxon>
    </lineage>
</organism>
<dbReference type="SUPFAM" id="SSF53056">
    <property type="entry name" value="beta-carbonic anhydrase, cab"/>
    <property type="match status" value="1"/>
</dbReference>
<feature type="binding site" evidence="2">
    <location>
        <position position="263"/>
    </location>
    <ligand>
        <name>Zn(2+)</name>
        <dbReference type="ChEBI" id="CHEBI:29105"/>
    </ligand>
</feature>
<dbReference type="Pfam" id="PF00484">
    <property type="entry name" value="Pro_CA"/>
    <property type="match status" value="1"/>
</dbReference>
<feature type="compositionally biased region" description="Polar residues" evidence="3">
    <location>
        <begin position="159"/>
        <end position="169"/>
    </location>
</feature>
<dbReference type="EMBL" id="RFAR01000023">
    <property type="protein sequence ID" value="RMC99660.1"/>
    <property type="molecule type" value="Genomic_DNA"/>
</dbReference>
<comment type="cofactor">
    <cofactor evidence="2">
        <name>Zn(2+)</name>
        <dbReference type="ChEBI" id="CHEBI:29105"/>
    </cofactor>
    <text evidence="2">Binds 1 zinc ion per subunit.</text>
</comment>
<dbReference type="InterPro" id="IPR036874">
    <property type="entry name" value="Carbonic_anhydrase_sf"/>
</dbReference>
<dbReference type="GO" id="GO:0004089">
    <property type="term" value="F:carbonate dehydratase activity"/>
    <property type="evidence" value="ECO:0007669"/>
    <property type="project" value="InterPro"/>
</dbReference>
<feature type="binding site" evidence="2">
    <location>
        <position position="266"/>
    </location>
    <ligand>
        <name>Zn(2+)</name>
        <dbReference type="ChEBI" id="CHEBI:29105"/>
    </ligand>
</feature>
<keyword evidence="2" id="KW-0479">Metal-binding</keyword>
<feature type="compositionally biased region" description="Basic residues" evidence="3">
    <location>
        <begin position="140"/>
        <end position="158"/>
    </location>
</feature>
<evidence type="ECO:0000256" key="1">
    <source>
        <dbReference type="ARBA" id="ARBA00006217"/>
    </source>
</evidence>
<gene>
    <name evidence="4" type="ORF">EAY64_06945</name>
</gene>
<keyword evidence="2" id="KW-0862">Zinc</keyword>
<comment type="caution">
    <text evidence="4">The sequence shown here is derived from an EMBL/GenBank/DDBJ whole genome shotgun (WGS) entry which is preliminary data.</text>
</comment>
<dbReference type="Gene3D" id="3.40.1050.10">
    <property type="entry name" value="Carbonic anhydrase"/>
    <property type="match status" value="1"/>
</dbReference>
<evidence type="ECO:0000313" key="4">
    <source>
        <dbReference type="EMBL" id="RMC99660.1"/>
    </source>
</evidence>
<feature type="binding site" evidence="2">
    <location>
        <position position="213"/>
    </location>
    <ligand>
        <name>Zn(2+)</name>
        <dbReference type="ChEBI" id="CHEBI:29105"/>
    </ligand>
</feature>
<evidence type="ECO:0000313" key="5">
    <source>
        <dbReference type="Proteomes" id="UP000274139"/>
    </source>
</evidence>
<reference evidence="4 5" key="1">
    <citation type="submission" date="2018-10" db="EMBL/GenBank/DDBJ databases">
        <title>Draft genome sequence of Aquitalea MWU14-2217 isolated from a wild cranberry bog in Provincetown, Massachusetts.</title>
        <authorList>
            <person name="Ebadzadsahrai G."/>
            <person name="Soby S."/>
        </authorList>
    </citation>
    <scope>NUCLEOTIDE SEQUENCE [LARGE SCALE GENOMIC DNA]</scope>
    <source>
        <strain evidence="4 5">MWU14-2217</strain>
    </source>
</reference>
<dbReference type="SMART" id="SM00947">
    <property type="entry name" value="Pro_CA"/>
    <property type="match status" value="1"/>
</dbReference>